<keyword evidence="1 7" id="KW-0436">Ligase</keyword>
<dbReference type="GO" id="GO:0005524">
    <property type="term" value="F:ATP binding"/>
    <property type="evidence" value="ECO:0007669"/>
    <property type="project" value="UniProtKB-KW"/>
</dbReference>
<dbReference type="Gene3D" id="2.30.30.100">
    <property type="match status" value="1"/>
</dbReference>
<keyword evidence="3" id="KW-0067">ATP-binding</keyword>
<dbReference type="GeneID" id="61222582"/>
<keyword evidence="4" id="KW-0092">Biotin</keyword>
<evidence type="ECO:0000313" key="7">
    <source>
        <dbReference type="EMBL" id="CEP27015.1"/>
    </source>
</evidence>
<organism evidence="7">
    <name type="scientific">Propionibacterium freudenreichii subsp. freudenreichii</name>
    <dbReference type="NCBI Taxonomy" id="66712"/>
    <lineage>
        <taxon>Bacteria</taxon>
        <taxon>Bacillati</taxon>
        <taxon>Actinomycetota</taxon>
        <taxon>Actinomycetes</taxon>
        <taxon>Propionibacteriales</taxon>
        <taxon>Propionibacteriaceae</taxon>
        <taxon>Propionibacterium</taxon>
    </lineage>
</organism>
<evidence type="ECO:0000256" key="1">
    <source>
        <dbReference type="ARBA" id="ARBA00022598"/>
    </source>
</evidence>
<dbReference type="PROSITE" id="PS51733">
    <property type="entry name" value="BPL_LPL_CATALYTIC"/>
    <property type="match status" value="1"/>
</dbReference>
<dbReference type="GO" id="GO:0004077">
    <property type="term" value="F:biotin--[biotin carboxyl-carrier protein] ligase activity"/>
    <property type="evidence" value="ECO:0007669"/>
    <property type="project" value="UniProtKB-EC"/>
</dbReference>
<dbReference type="SUPFAM" id="SSF55681">
    <property type="entry name" value="Class II aaRS and biotin synthetases"/>
    <property type="match status" value="1"/>
</dbReference>
<dbReference type="KEGG" id="pfre:RM25_0692"/>
<evidence type="ECO:0000256" key="5">
    <source>
        <dbReference type="ARBA" id="ARBA00024227"/>
    </source>
</evidence>
<dbReference type="Pfam" id="PF03099">
    <property type="entry name" value="BPL_LplA_LipB"/>
    <property type="match status" value="1"/>
</dbReference>
<dbReference type="Gene3D" id="3.30.930.10">
    <property type="entry name" value="Bira Bifunctional Protein, Domain 2"/>
    <property type="match status" value="1"/>
</dbReference>
<protein>
    <recommendedName>
        <fullName evidence="5">biotin--[biotin carboxyl-carrier protein] ligase</fullName>
        <ecNumber evidence="5">6.3.4.15</ecNumber>
    </recommendedName>
</protein>
<accession>A0A068VS34</accession>
<dbReference type="InterPro" id="IPR008988">
    <property type="entry name" value="Transcriptional_repressor_C"/>
</dbReference>
<feature type="domain" description="BPL/LPL catalytic" evidence="6">
    <location>
        <begin position="20"/>
        <end position="195"/>
    </location>
</feature>
<dbReference type="SUPFAM" id="SSF50037">
    <property type="entry name" value="C-terminal domain of transcriptional repressors"/>
    <property type="match status" value="1"/>
</dbReference>
<evidence type="ECO:0000256" key="3">
    <source>
        <dbReference type="ARBA" id="ARBA00022840"/>
    </source>
</evidence>
<dbReference type="PATRIC" id="fig|66712.6.peg.716"/>
<dbReference type="InterPro" id="IPR045864">
    <property type="entry name" value="aa-tRNA-synth_II/BPL/LPL"/>
</dbReference>
<proteinExistence type="predicted"/>
<dbReference type="CDD" id="cd16442">
    <property type="entry name" value="BPL"/>
    <property type="match status" value="1"/>
</dbReference>
<dbReference type="GO" id="GO:0005737">
    <property type="term" value="C:cytoplasm"/>
    <property type="evidence" value="ECO:0007669"/>
    <property type="project" value="TreeGrafter"/>
</dbReference>
<dbReference type="InterPro" id="IPR004143">
    <property type="entry name" value="BPL_LPL_catalytic"/>
</dbReference>
<evidence type="ECO:0000259" key="6">
    <source>
        <dbReference type="PROSITE" id="PS51733"/>
    </source>
</evidence>
<dbReference type="InterPro" id="IPR004408">
    <property type="entry name" value="Biotin_CoA_COase_ligase"/>
</dbReference>
<name>A0A068VS34_PROFF</name>
<dbReference type="PANTHER" id="PTHR12835">
    <property type="entry name" value="BIOTIN PROTEIN LIGASE"/>
    <property type="match status" value="1"/>
</dbReference>
<keyword evidence="2" id="KW-0547">Nucleotide-binding</keyword>
<dbReference type="InterPro" id="IPR003142">
    <property type="entry name" value="BPL_C"/>
</dbReference>
<evidence type="ECO:0000256" key="2">
    <source>
        <dbReference type="ARBA" id="ARBA00022741"/>
    </source>
</evidence>
<evidence type="ECO:0000256" key="4">
    <source>
        <dbReference type="ARBA" id="ARBA00023267"/>
    </source>
</evidence>
<dbReference type="NCBIfam" id="TIGR00121">
    <property type="entry name" value="birA_ligase"/>
    <property type="match status" value="1"/>
</dbReference>
<gene>
    <name evidence="7" type="primary">birA</name>
    <name evidence="7" type="ORF">PFCIRM138_11425</name>
</gene>
<dbReference type="RefSeq" id="WP_013160641.1">
    <property type="nucleotide sequence ID" value="NZ_CP010341.1"/>
</dbReference>
<sequence>MPTTAPVDPVELEQLLGKNSYWGPIQWRPETGSTNDDLVALAKKGAATGLVVMSEHQVGGRARFDRVWQDTAGTSVATSVLVAPTPPPLQWGWLSLLVGVAVREGVENYTGAVPGRVTLKWPNDVLLDERKICGILSERVGDRAVLGWGLNVSMSQEELPVPTGTSLLLAGLPHAKTPLMAAVLQALDHWFAVWQRRGEIREEYARVCATIGRRVTVHLDFEHPDRGSITGVATGVDRNGALVVDDDQGTRRVLTAGDVVHLR</sequence>
<reference evidence="7" key="1">
    <citation type="submission" date="2014-08" db="EMBL/GenBank/DDBJ databases">
        <authorList>
            <person name="Falentin Helene"/>
        </authorList>
    </citation>
    <scope>NUCLEOTIDE SEQUENCE</scope>
</reference>
<dbReference type="Pfam" id="PF02237">
    <property type="entry name" value="BPL_C"/>
    <property type="match status" value="1"/>
</dbReference>
<dbReference type="AlphaFoldDB" id="A0A068VS34"/>
<dbReference type="EMBL" id="LM676427">
    <property type="protein sequence ID" value="CEP27015.1"/>
    <property type="molecule type" value="Genomic_DNA"/>
</dbReference>
<dbReference type="PANTHER" id="PTHR12835:SF5">
    <property type="entry name" value="BIOTIN--PROTEIN LIGASE"/>
    <property type="match status" value="1"/>
</dbReference>
<dbReference type="EC" id="6.3.4.15" evidence="5"/>